<comment type="caution">
    <text evidence="2">The sequence shown here is derived from an EMBL/GenBank/DDBJ whole genome shotgun (WGS) entry which is preliminary data.</text>
</comment>
<gene>
    <name evidence="2" type="ORF">BGZ65_007315</name>
</gene>
<evidence type="ECO:0000313" key="2">
    <source>
        <dbReference type="EMBL" id="KAF9997110.1"/>
    </source>
</evidence>
<sequence>MAGSMDEYREMIKILAIWKGLPENVRLYAKQLNDYFKTKLGDSLQCCELLLNSIPSHSHSYSQFIRMARANAPIRFDSPVEKRWRASAREPVLVSARHPHPHVQQENNNESSPPPPFPQTPPCQEDLGFDSDIDDGTSILEEDDFVETDDTGSFHLGFENKKIYDEASEWFENTIQRKIDDTIKGKGLRTDRFSIPWIHACHLLHLSLD</sequence>
<name>A0A9P6MFJ1_9FUNG</name>
<dbReference type="EMBL" id="JAAAHW010001054">
    <property type="protein sequence ID" value="KAF9997110.1"/>
    <property type="molecule type" value="Genomic_DNA"/>
</dbReference>
<accession>A0A9P6MFJ1</accession>
<proteinExistence type="predicted"/>
<reference evidence="2" key="1">
    <citation type="journal article" date="2020" name="Fungal Divers.">
        <title>Resolving the Mortierellaceae phylogeny through synthesis of multi-gene phylogenetics and phylogenomics.</title>
        <authorList>
            <person name="Vandepol N."/>
            <person name="Liber J."/>
            <person name="Desiro A."/>
            <person name="Na H."/>
            <person name="Kennedy M."/>
            <person name="Barry K."/>
            <person name="Grigoriev I.V."/>
            <person name="Miller A.N."/>
            <person name="O'Donnell K."/>
            <person name="Stajich J.E."/>
            <person name="Bonito G."/>
        </authorList>
    </citation>
    <scope>NUCLEOTIDE SEQUENCE</scope>
    <source>
        <strain evidence="2">MES-2147</strain>
    </source>
</reference>
<evidence type="ECO:0000313" key="3">
    <source>
        <dbReference type="Proteomes" id="UP000749646"/>
    </source>
</evidence>
<protein>
    <submittedName>
        <fullName evidence="2">Uncharacterized protein</fullName>
    </submittedName>
</protein>
<dbReference type="Proteomes" id="UP000749646">
    <property type="component" value="Unassembled WGS sequence"/>
</dbReference>
<keyword evidence="3" id="KW-1185">Reference proteome</keyword>
<feature type="compositionally biased region" description="Pro residues" evidence="1">
    <location>
        <begin position="112"/>
        <end position="121"/>
    </location>
</feature>
<feature type="region of interest" description="Disordered" evidence="1">
    <location>
        <begin position="99"/>
        <end position="126"/>
    </location>
</feature>
<dbReference type="OrthoDB" id="2391656at2759"/>
<evidence type="ECO:0000256" key="1">
    <source>
        <dbReference type="SAM" id="MobiDB-lite"/>
    </source>
</evidence>
<dbReference type="AlphaFoldDB" id="A0A9P6MFJ1"/>
<organism evidence="2 3">
    <name type="scientific">Modicella reniformis</name>
    <dbReference type="NCBI Taxonomy" id="1440133"/>
    <lineage>
        <taxon>Eukaryota</taxon>
        <taxon>Fungi</taxon>
        <taxon>Fungi incertae sedis</taxon>
        <taxon>Mucoromycota</taxon>
        <taxon>Mortierellomycotina</taxon>
        <taxon>Mortierellomycetes</taxon>
        <taxon>Mortierellales</taxon>
        <taxon>Mortierellaceae</taxon>
        <taxon>Modicella</taxon>
    </lineage>
</organism>